<dbReference type="Gene3D" id="3.30.420.40">
    <property type="match status" value="2"/>
</dbReference>
<dbReference type="Proteomes" id="UP001331936">
    <property type="component" value="Unassembled WGS sequence"/>
</dbReference>
<keyword evidence="6" id="KW-1185">Reference proteome</keyword>
<evidence type="ECO:0000313" key="5">
    <source>
        <dbReference type="EMBL" id="MEE2033876.1"/>
    </source>
</evidence>
<dbReference type="RefSeq" id="WP_330153268.1">
    <property type="nucleotide sequence ID" value="NZ_JAUZMZ010000105.1"/>
</dbReference>
<evidence type="ECO:0000256" key="1">
    <source>
        <dbReference type="ARBA" id="ARBA00022741"/>
    </source>
</evidence>
<accession>A0ABU7JV31</accession>
<dbReference type="SUPFAM" id="SSF53067">
    <property type="entry name" value="Actin-like ATPase domain"/>
    <property type="match status" value="1"/>
</dbReference>
<reference evidence="5 6" key="1">
    <citation type="submission" date="2023-08" db="EMBL/GenBank/DDBJ databases">
        <authorList>
            <person name="Girao M."/>
            <person name="Carvalho M.F."/>
        </authorList>
    </citation>
    <scope>NUCLEOTIDE SEQUENCE [LARGE SCALE GENOMIC DNA]</scope>
    <source>
        <strain evidence="5 6">CC-R104</strain>
    </source>
</reference>
<dbReference type="Gene3D" id="3.90.640.10">
    <property type="entry name" value="Actin, Chain A, domain 4"/>
    <property type="match status" value="1"/>
</dbReference>
<comment type="caution">
    <text evidence="5">The sequence shown here is derived from an EMBL/GenBank/DDBJ whole genome shotgun (WGS) entry which is preliminary data.</text>
</comment>
<feature type="compositionally biased region" description="Low complexity" evidence="4">
    <location>
        <begin position="456"/>
        <end position="530"/>
    </location>
</feature>
<dbReference type="InterPro" id="IPR043129">
    <property type="entry name" value="ATPase_NBD"/>
</dbReference>
<dbReference type="Pfam" id="PF00012">
    <property type="entry name" value="HSP70"/>
    <property type="match status" value="1"/>
</dbReference>
<name>A0ABU7JV31_9NOCA</name>
<evidence type="ECO:0000256" key="3">
    <source>
        <dbReference type="ARBA" id="ARBA00023186"/>
    </source>
</evidence>
<keyword evidence="2" id="KW-0067">ATP-binding</keyword>
<evidence type="ECO:0000256" key="4">
    <source>
        <dbReference type="SAM" id="MobiDB-lite"/>
    </source>
</evidence>
<gene>
    <name evidence="5" type="ORF">Q8814_17415</name>
</gene>
<sequence length="530" mass="54625">MPTSLGISVGASGVGSASIVDTAVGRHTEYRRLALEPDQHRDLGDLVFDAISLTTRIDDHPKPETITVAYRTDEQADAIRAAAVREGQLVRLVPETTALSAFLRSLETPVPTGAAAIADVGASGMTVSVLDHRSGTVLRSSRTTEISGEILGSRIYGHVRRATDRMRTRMQIDPVLLAARCQGAQEVLTTADTARIDIGEAGPETSVTLNRADLDTLTADLAVTAAEFVQQVCRGALPRPGSLTLLGGAAGMPSLAAALGDTFDGPVVTVPEPASAAAQGAALLGGSPEISGFPLVGVTETRSGSRMPGAVAVALVVAAIIAGFAMERFTPPPNNPPVSPAGTYGTVPTEQDPPAPTETRIPSRDPGSSSVDTRTPDDSYTAPLPLSTTTRSPHRDTRTSEMPRPTVTPTPIDQVPTPGSMLTPETTEDGDPTLPFVMPSEPIRTDPPQPDPTDPAGPTTPTDPTDPSDTPEPTGTTTPAPSTETSSLAPSPTVPPTTTSQSAAPPSTTTTGYPTVTGTTLDSTTLDGPI</sequence>
<evidence type="ECO:0000256" key="2">
    <source>
        <dbReference type="ARBA" id="ARBA00022840"/>
    </source>
</evidence>
<feature type="compositionally biased region" description="Pro residues" evidence="4">
    <location>
        <begin position="445"/>
        <end position="455"/>
    </location>
</feature>
<organism evidence="5 6">
    <name type="scientific">Rhodococcus chondri</name>
    <dbReference type="NCBI Taxonomy" id="3065941"/>
    <lineage>
        <taxon>Bacteria</taxon>
        <taxon>Bacillati</taxon>
        <taxon>Actinomycetota</taxon>
        <taxon>Actinomycetes</taxon>
        <taxon>Mycobacteriales</taxon>
        <taxon>Nocardiaceae</taxon>
        <taxon>Rhodococcus</taxon>
    </lineage>
</organism>
<dbReference type="EMBL" id="JAUZMZ010000105">
    <property type="protein sequence ID" value="MEE2033876.1"/>
    <property type="molecule type" value="Genomic_DNA"/>
</dbReference>
<dbReference type="InterPro" id="IPR013126">
    <property type="entry name" value="Hsp_70_fam"/>
</dbReference>
<protein>
    <submittedName>
        <fullName evidence="5">Hsp70 family protein</fullName>
    </submittedName>
</protein>
<evidence type="ECO:0000313" key="6">
    <source>
        <dbReference type="Proteomes" id="UP001331936"/>
    </source>
</evidence>
<keyword evidence="1" id="KW-0547">Nucleotide-binding</keyword>
<proteinExistence type="predicted"/>
<feature type="region of interest" description="Disordered" evidence="4">
    <location>
        <begin position="331"/>
        <end position="530"/>
    </location>
</feature>
<keyword evidence="3" id="KW-0143">Chaperone</keyword>